<dbReference type="InterPro" id="IPR001242">
    <property type="entry name" value="Condensation_dom"/>
</dbReference>
<dbReference type="GO" id="GO:0044550">
    <property type="term" value="P:secondary metabolite biosynthetic process"/>
    <property type="evidence" value="ECO:0007669"/>
    <property type="project" value="TreeGrafter"/>
</dbReference>
<dbReference type="Gene3D" id="3.30.559.30">
    <property type="entry name" value="Nonribosomal peptide synthetase, condensation domain"/>
    <property type="match status" value="1"/>
</dbReference>
<evidence type="ECO:0000256" key="1">
    <source>
        <dbReference type="ARBA" id="ARBA00001957"/>
    </source>
</evidence>
<evidence type="ECO:0000259" key="2">
    <source>
        <dbReference type="PROSITE" id="PS50075"/>
    </source>
</evidence>
<evidence type="ECO:0000313" key="3">
    <source>
        <dbReference type="EMBL" id="CUQ27877.1"/>
    </source>
</evidence>
<comment type="cofactor">
    <cofactor evidence="1">
        <name>pantetheine 4'-phosphate</name>
        <dbReference type="ChEBI" id="CHEBI:47942"/>
    </cofactor>
</comment>
<evidence type="ECO:0000313" key="4">
    <source>
        <dbReference type="Proteomes" id="UP000095512"/>
    </source>
</evidence>
<gene>
    <name evidence="3" type="primary">lgrD</name>
    <name evidence="3" type="ORF">ERS852480_05321</name>
</gene>
<accession>A0A174V6H9</accession>
<dbReference type="Gene3D" id="1.10.1200.10">
    <property type="entry name" value="ACP-like"/>
    <property type="match status" value="1"/>
</dbReference>
<dbReference type="Gene3D" id="3.30.559.10">
    <property type="entry name" value="Chloramphenicol acetyltransferase-like domain"/>
    <property type="match status" value="1"/>
</dbReference>
<reference evidence="3 4" key="1">
    <citation type="submission" date="2015-09" db="EMBL/GenBank/DDBJ databases">
        <authorList>
            <consortium name="Pathogen Informatics"/>
        </authorList>
    </citation>
    <scope>NUCLEOTIDE SEQUENCE [LARGE SCALE GENOMIC DNA]</scope>
    <source>
        <strain evidence="3 4">2789STDY5834865</strain>
    </source>
</reference>
<dbReference type="PANTHER" id="PTHR45527:SF1">
    <property type="entry name" value="FATTY ACID SYNTHASE"/>
    <property type="match status" value="1"/>
</dbReference>
<dbReference type="Pfam" id="PF13193">
    <property type="entry name" value="AMP-binding_C"/>
    <property type="match status" value="1"/>
</dbReference>
<name>A0A174V6H9_9FIRM</name>
<dbReference type="SUPFAM" id="SSF56801">
    <property type="entry name" value="Acetyl-CoA synthetase-like"/>
    <property type="match status" value="1"/>
</dbReference>
<dbReference type="Proteomes" id="UP000095512">
    <property type="component" value="Unassembled WGS sequence"/>
</dbReference>
<feature type="domain" description="Carrier" evidence="2">
    <location>
        <begin position="85"/>
        <end position="159"/>
    </location>
</feature>
<dbReference type="AlphaFoldDB" id="A0A174V6H9"/>
<dbReference type="GO" id="GO:0043041">
    <property type="term" value="P:amino acid activation for nonribosomal peptide biosynthetic process"/>
    <property type="evidence" value="ECO:0007669"/>
    <property type="project" value="TreeGrafter"/>
</dbReference>
<dbReference type="GO" id="GO:0031177">
    <property type="term" value="F:phosphopantetheine binding"/>
    <property type="evidence" value="ECO:0007669"/>
    <property type="project" value="TreeGrafter"/>
</dbReference>
<dbReference type="SUPFAM" id="SSF47336">
    <property type="entry name" value="ACP-like"/>
    <property type="match status" value="1"/>
</dbReference>
<dbReference type="InterPro" id="IPR045851">
    <property type="entry name" value="AMP-bd_C_sf"/>
</dbReference>
<dbReference type="InterPro" id="IPR036736">
    <property type="entry name" value="ACP-like_sf"/>
</dbReference>
<dbReference type="Pfam" id="PF00550">
    <property type="entry name" value="PP-binding"/>
    <property type="match status" value="1"/>
</dbReference>
<dbReference type="Gene3D" id="3.30.300.30">
    <property type="match status" value="1"/>
</dbReference>
<dbReference type="InterPro" id="IPR023213">
    <property type="entry name" value="CAT-like_dom_sf"/>
</dbReference>
<dbReference type="EMBL" id="CZAB01000149">
    <property type="protein sequence ID" value="CUQ27877.1"/>
    <property type="molecule type" value="Genomic_DNA"/>
</dbReference>
<sequence>MLARKQAVVTVEQNQLNDDIIVAFVISNFSKEEIYDAIRKQLPDYMIPSKMIYLEEIPLTVNGKVDYNQLHDIFIEDLSNGTYIPAKNEFEEKIVSVIAEVLKLEKFGINWNYIEKGGNSINAIRAVSKINELGLKCSVRDLLLSRDIGDFIRIITTRQDTIPQENHNYQELLGKLRTEYGSGIETAAPITPTQRYMYKAYKEHKIGDNFLQYVYRINGRYSYDLLYRTISLLPLQYDSLSSRIIEFEGDVIQIISTDNKIPVKEIKVLSDEEMKEYMRRDVLRSFDVKNENLIRFTVFIFPDDTVKLLCSVSHMIVDGWSMDLLINTIDRNYQLMLSGTSIDELTDMITVIPHPSITSYNWLVCQKTNQESMDYWNAYFADSEAAVMTITHDNAEKSSFYWEIVSYINEDDCIYIRQVCHRLGITENTLFEYAFAYLQRQEDI</sequence>
<proteinExistence type="predicted"/>
<dbReference type="GO" id="GO:0005737">
    <property type="term" value="C:cytoplasm"/>
    <property type="evidence" value="ECO:0007669"/>
    <property type="project" value="TreeGrafter"/>
</dbReference>
<dbReference type="SUPFAM" id="SSF52777">
    <property type="entry name" value="CoA-dependent acyltransferases"/>
    <property type="match status" value="1"/>
</dbReference>
<dbReference type="Pfam" id="PF00668">
    <property type="entry name" value="Condensation"/>
    <property type="match status" value="1"/>
</dbReference>
<dbReference type="GO" id="GO:0003824">
    <property type="term" value="F:catalytic activity"/>
    <property type="evidence" value="ECO:0007669"/>
    <property type="project" value="InterPro"/>
</dbReference>
<dbReference type="GO" id="GO:0008610">
    <property type="term" value="P:lipid biosynthetic process"/>
    <property type="evidence" value="ECO:0007669"/>
    <property type="project" value="UniProtKB-ARBA"/>
</dbReference>
<dbReference type="PANTHER" id="PTHR45527">
    <property type="entry name" value="NONRIBOSOMAL PEPTIDE SYNTHETASE"/>
    <property type="match status" value="1"/>
</dbReference>
<dbReference type="PROSITE" id="PS50075">
    <property type="entry name" value="CARRIER"/>
    <property type="match status" value="1"/>
</dbReference>
<protein>
    <submittedName>
        <fullName evidence="3">Amino acid adenylation enzyme/thioester reductase family protein</fullName>
    </submittedName>
</protein>
<dbReference type="InterPro" id="IPR025110">
    <property type="entry name" value="AMP-bd_C"/>
</dbReference>
<dbReference type="InterPro" id="IPR009081">
    <property type="entry name" value="PP-bd_ACP"/>
</dbReference>
<organism evidence="3 4">
    <name type="scientific">Enterocloster clostridioformis</name>
    <dbReference type="NCBI Taxonomy" id="1531"/>
    <lineage>
        <taxon>Bacteria</taxon>
        <taxon>Bacillati</taxon>
        <taxon>Bacillota</taxon>
        <taxon>Clostridia</taxon>
        <taxon>Lachnospirales</taxon>
        <taxon>Lachnospiraceae</taxon>
        <taxon>Enterocloster</taxon>
    </lineage>
</organism>